<dbReference type="OrthoDB" id="9769191at2"/>
<evidence type="ECO:0000256" key="2">
    <source>
        <dbReference type="ARBA" id="ARBA00004651"/>
    </source>
</evidence>
<evidence type="ECO:0000256" key="3">
    <source>
        <dbReference type="ARBA" id="ARBA00022448"/>
    </source>
</evidence>
<evidence type="ECO:0000313" key="10">
    <source>
        <dbReference type="Proteomes" id="UP000199612"/>
    </source>
</evidence>
<keyword evidence="4" id="KW-0762">Sugar transport</keyword>
<organism evidence="9 10">
    <name type="scientific">Alkalibacterium subtropicum</name>
    <dbReference type="NCBI Taxonomy" id="753702"/>
    <lineage>
        <taxon>Bacteria</taxon>
        <taxon>Bacillati</taxon>
        <taxon>Bacillota</taxon>
        <taxon>Bacilli</taxon>
        <taxon>Lactobacillales</taxon>
        <taxon>Carnobacteriaceae</taxon>
        <taxon>Alkalibacterium</taxon>
    </lineage>
</organism>
<evidence type="ECO:0000256" key="6">
    <source>
        <dbReference type="ARBA" id="ARBA00022683"/>
    </source>
</evidence>
<dbReference type="NCBIfam" id="TIGR00830">
    <property type="entry name" value="PTBA"/>
    <property type="match status" value="1"/>
</dbReference>
<keyword evidence="10" id="KW-1185">Reference proteome</keyword>
<dbReference type="Pfam" id="PF00358">
    <property type="entry name" value="PTS_EIIA_1"/>
    <property type="match status" value="1"/>
</dbReference>
<name>A0A1I1JQF9_9LACT</name>
<dbReference type="GO" id="GO:0005737">
    <property type="term" value="C:cytoplasm"/>
    <property type="evidence" value="ECO:0007669"/>
    <property type="project" value="UniProtKB-SubCell"/>
</dbReference>
<dbReference type="InterPro" id="IPR001127">
    <property type="entry name" value="PTS_EIIA_1_perm"/>
</dbReference>
<keyword evidence="5" id="KW-0808">Transferase</keyword>
<keyword evidence="3" id="KW-0813">Transport</keyword>
<dbReference type="PANTHER" id="PTHR45008">
    <property type="entry name" value="PTS SYSTEM GLUCOSE-SPECIFIC EIIA COMPONENT"/>
    <property type="match status" value="1"/>
</dbReference>
<dbReference type="InterPro" id="IPR011055">
    <property type="entry name" value="Dup_hybrid_motif"/>
</dbReference>
<dbReference type="PROSITE" id="PS00371">
    <property type="entry name" value="PTS_EIIA_TYPE_1_HIS"/>
    <property type="match status" value="1"/>
</dbReference>
<dbReference type="InterPro" id="IPR050890">
    <property type="entry name" value="PTS_EIIA_component"/>
</dbReference>
<gene>
    <name evidence="9" type="ORF">SAMN04488102_10832</name>
</gene>
<proteinExistence type="predicted"/>
<sequence>MSNERNGFGDQEREQGHETVEVMLSAVTDGEIISIEEVQDDLFSQKMIGDGYAIKPSSEVVYAPVSGKLIEVADAKHAYYIETDEGLKVLIHIGIDTLLMNGEGFQTSLRKNERVEKGDQLATFDQKLISKKGFNIVIPVIVLEHDAVVALEMLPEKKAIARETDALKVTLTRGESAGR</sequence>
<feature type="domain" description="PTS EIIA type-1" evidence="8">
    <location>
        <begin position="40"/>
        <end position="144"/>
    </location>
</feature>
<dbReference type="SUPFAM" id="SSF51261">
    <property type="entry name" value="Duplicated hybrid motif"/>
    <property type="match status" value="1"/>
</dbReference>
<evidence type="ECO:0000259" key="8">
    <source>
        <dbReference type="PROSITE" id="PS51093"/>
    </source>
</evidence>
<dbReference type="EMBL" id="FOLT01000008">
    <property type="protein sequence ID" value="SFC48768.1"/>
    <property type="molecule type" value="Genomic_DNA"/>
</dbReference>
<evidence type="ECO:0000256" key="5">
    <source>
        <dbReference type="ARBA" id="ARBA00022679"/>
    </source>
</evidence>
<evidence type="ECO:0000256" key="4">
    <source>
        <dbReference type="ARBA" id="ARBA00022597"/>
    </source>
</evidence>
<dbReference type="Proteomes" id="UP000199612">
    <property type="component" value="Unassembled WGS sequence"/>
</dbReference>
<dbReference type="GO" id="GO:0016301">
    <property type="term" value="F:kinase activity"/>
    <property type="evidence" value="ECO:0007669"/>
    <property type="project" value="UniProtKB-KW"/>
</dbReference>
<protein>
    <submittedName>
        <fullName evidence="9">PTS system, glucose-specific IIA component</fullName>
    </submittedName>
</protein>
<accession>A0A1I1JQF9</accession>
<dbReference type="FunFam" id="2.70.70.10:FF:000001">
    <property type="entry name" value="PTS system glucose-specific IIA component"/>
    <property type="match status" value="1"/>
</dbReference>
<dbReference type="PANTHER" id="PTHR45008:SF1">
    <property type="entry name" value="PTS SYSTEM GLUCOSE-SPECIFIC EIIA COMPONENT"/>
    <property type="match status" value="1"/>
</dbReference>
<evidence type="ECO:0000256" key="1">
    <source>
        <dbReference type="ARBA" id="ARBA00004496"/>
    </source>
</evidence>
<dbReference type="STRING" id="753702.SAMN04488102_10832"/>
<dbReference type="GO" id="GO:0009401">
    <property type="term" value="P:phosphoenolpyruvate-dependent sugar phosphotransferase system"/>
    <property type="evidence" value="ECO:0007669"/>
    <property type="project" value="UniProtKB-KW"/>
</dbReference>
<dbReference type="PROSITE" id="PS51093">
    <property type="entry name" value="PTS_EIIA_TYPE_1"/>
    <property type="match status" value="1"/>
</dbReference>
<evidence type="ECO:0000313" key="9">
    <source>
        <dbReference type="EMBL" id="SFC48768.1"/>
    </source>
</evidence>
<keyword evidence="7" id="KW-0418">Kinase</keyword>
<dbReference type="Gene3D" id="2.70.70.10">
    <property type="entry name" value="Glucose Permease (Domain IIA)"/>
    <property type="match status" value="1"/>
</dbReference>
<dbReference type="RefSeq" id="WP_091530477.1">
    <property type="nucleotide sequence ID" value="NZ_FOLT01000008.1"/>
</dbReference>
<dbReference type="AlphaFoldDB" id="A0A1I1JQF9"/>
<reference evidence="10" key="1">
    <citation type="submission" date="2016-10" db="EMBL/GenBank/DDBJ databases">
        <authorList>
            <person name="Varghese N."/>
            <person name="Submissions S."/>
        </authorList>
    </citation>
    <scope>NUCLEOTIDE SEQUENCE [LARGE SCALE GENOMIC DNA]</scope>
    <source>
        <strain evidence="10">DSM 23664</strain>
    </source>
</reference>
<keyword evidence="6" id="KW-0598">Phosphotransferase system</keyword>
<dbReference type="GO" id="GO:0005886">
    <property type="term" value="C:plasma membrane"/>
    <property type="evidence" value="ECO:0007669"/>
    <property type="project" value="UniProtKB-SubCell"/>
</dbReference>
<comment type="subcellular location">
    <subcellularLocation>
        <location evidence="2">Cell membrane</location>
        <topology evidence="2">Multi-pass membrane protein</topology>
    </subcellularLocation>
    <subcellularLocation>
        <location evidence="1">Cytoplasm</location>
    </subcellularLocation>
</comment>
<evidence type="ECO:0000256" key="7">
    <source>
        <dbReference type="ARBA" id="ARBA00022777"/>
    </source>
</evidence>